<dbReference type="KEGG" id="dsy:DSY1127"/>
<dbReference type="EMBL" id="AP008230">
    <property type="protein sequence ID" value="BAE82916.1"/>
    <property type="molecule type" value="Genomic_DNA"/>
</dbReference>
<dbReference type="HOGENOM" id="CLU_2522143_0_0_9"/>
<evidence type="ECO:0000313" key="1">
    <source>
        <dbReference type="EMBL" id="BAE82916.1"/>
    </source>
</evidence>
<sequence length="84" mass="9353">MLSSLKERISSSILSRSACISFMSDCTSFRLACISFCPASSFSNFSRIISNLSIAYPSRFLCYHNDICNTIPGKFIKYSSFGSH</sequence>
<proteinExistence type="predicted"/>
<dbReference type="AlphaFoldDB" id="Q24YH6"/>
<protein>
    <submittedName>
        <fullName evidence="1">Uncharacterized protein</fullName>
    </submittedName>
</protein>
<reference evidence="1 2" key="1">
    <citation type="journal article" date="2006" name="J. Bacteriol.">
        <title>Complete genome sequence of the dehalorespiring bacterium Desulfitobacterium hafniense Y51 and comparison with Dehalococcoides ethenogenes 195.</title>
        <authorList>
            <person name="Nonaka H."/>
            <person name="Keresztes G."/>
            <person name="Shinoda Y."/>
            <person name="Ikenaga Y."/>
            <person name="Abe M."/>
            <person name="Naito K."/>
            <person name="Inatomi K."/>
            <person name="Furukawa K."/>
            <person name="Inui M."/>
            <person name="Yukawa H."/>
        </authorList>
    </citation>
    <scope>NUCLEOTIDE SEQUENCE [LARGE SCALE GENOMIC DNA]</scope>
    <source>
        <strain evidence="1 2">Y51</strain>
    </source>
</reference>
<organism evidence="1 2">
    <name type="scientific">Desulfitobacterium hafniense (strain Y51)</name>
    <dbReference type="NCBI Taxonomy" id="138119"/>
    <lineage>
        <taxon>Bacteria</taxon>
        <taxon>Bacillati</taxon>
        <taxon>Bacillota</taxon>
        <taxon>Clostridia</taxon>
        <taxon>Eubacteriales</taxon>
        <taxon>Desulfitobacteriaceae</taxon>
        <taxon>Desulfitobacterium</taxon>
    </lineage>
</organism>
<dbReference type="Proteomes" id="UP000001946">
    <property type="component" value="Chromosome"/>
</dbReference>
<evidence type="ECO:0000313" key="2">
    <source>
        <dbReference type="Proteomes" id="UP000001946"/>
    </source>
</evidence>
<keyword evidence="2" id="KW-1185">Reference proteome</keyword>
<gene>
    <name evidence="1" type="ordered locus">DSY1127</name>
</gene>
<name>Q24YH6_DESHY</name>
<accession>Q24YH6</accession>